<gene>
    <name evidence="4" type="ORF">METZ01_LOCUS215957</name>
</gene>
<accession>A0A382FLK9</accession>
<dbReference type="InterPro" id="IPR003767">
    <property type="entry name" value="Malate/L-lactate_DH-like"/>
</dbReference>
<reference evidence="4" key="1">
    <citation type="submission" date="2018-05" db="EMBL/GenBank/DDBJ databases">
        <authorList>
            <person name="Lanie J.A."/>
            <person name="Ng W.-L."/>
            <person name="Kazmierczak K.M."/>
            <person name="Andrzejewski T.M."/>
            <person name="Davidsen T.M."/>
            <person name="Wayne K.J."/>
            <person name="Tettelin H."/>
            <person name="Glass J.I."/>
            <person name="Rusch D."/>
            <person name="Podicherti R."/>
            <person name="Tsui H.-C.T."/>
            <person name="Winkler M.E."/>
        </authorList>
    </citation>
    <scope>NUCLEOTIDE SEQUENCE</scope>
</reference>
<dbReference type="InterPro" id="IPR043144">
    <property type="entry name" value="Mal/L-sulf/L-lact_DH-like_ah"/>
</dbReference>
<dbReference type="Gene3D" id="3.30.1370.60">
    <property type="entry name" value="Hypothetical oxidoreductase yiak, domain 2"/>
    <property type="match status" value="1"/>
</dbReference>
<dbReference type="Gene3D" id="1.10.1530.10">
    <property type="match status" value="1"/>
</dbReference>
<feature type="compositionally biased region" description="Basic and acidic residues" evidence="3">
    <location>
        <begin position="308"/>
        <end position="323"/>
    </location>
</feature>
<dbReference type="SUPFAM" id="SSF89733">
    <property type="entry name" value="L-sulfolactate dehydrogenase-like"/>
    <property type="match status" value="1"/>
</dbReference>
<feature type="region of interest" description="Disordered" evidence="3">
    <location>
        <begin position="300"/>
        <end position="343"/>
    </location>
</feature>
<evidence type="ECO:0000256" key="2">
    <source>
        <dbReference type="ARBA" id="ARBA00023002"/>
    </source>
</evidence>
<name>A0A382FLK9_9ZZZZ</name>
<dbReference type="EMBL" id="UINC01050306">
    <property type="protein sequence ID" value="SVB63103.1"/>
    <property type="molecule type" value="Genomic_DNA"/>
</dbReference>
<dbReference type="GO" id="GO:0016491">
    <property type="term" value="F:oxidoreductase activity"/>
    <property type="evidence" value="ECO:0007669"/>
    <property type="project" value="UniProtKB-KW"/>
</dbReference>
<protein>
    <recommendedName>
        <fullName evidence="5">Malate/lactate/ureidoglycolate dehydrogenase</fullName>
    </recommendedName>
</protein>
<dbReference type="Pfam" id="PF02615">
    <property type="entry name" value="Ldh_2"/>
    <property type="match status" value="1"/>
</dbReference>
<dbReference type="NCBIfam" id="NF007504">
    <property type="entry name" value="PRK10098.1"/>
    <property type="match status" value="1"/>
</dbReference>
<evidence type="ECO:0000313" key="4">
    <source>
        <dbReference type="EMBL" id="SVB63103.1"/>
    </source>
</evidence>
<dbReference type="InterPro" id="IPR036111">
    <property type="entry name" value="Mal/L-sulfo/L-lacto_DH-like_sf"/>
</dbReference>
<evidence type="ECO:0000256" key="1">
    <source>
        <dbReference type="ARBA" id="ARBA00006056"/>
    </source>
</evidence>
<dbReference type="PANTHER" id="PTHR11091">
    <property type="entry name" value="OXIDOREDUCTASE-RELATED"/>
    <property type="match status" value="1"/>
</dbReference>
<sequence>MIITFTELEEFSRTIFAAIGSDDAEARNISRLLVRANLTGHDSHGVIRISQYIEFWRKGDVIPNQTASINFENDTITVFNGNRGFGQTIGNQVIDVGIQKASKFGISMVSVGNVGHLGRIGDWSEKAADAGQASLHFVNTSGASTIVAPFGGTKGRYATNPISIGMPKSDGDSIIFDAATSKLAEGKVKVALNKGSKLPPDTLLDASGTPTRDPAALYTEPRGALMPMGDYKGSGLAIMADLLAGAIGGGGCHAPGVTALSNGMLSILVDPGVFANRDIVDAETNKFTDWVRQALPADLEHPVQLPGDPERKSEAELRKHGITLDDNTWQQMKSTADSLGVTP</sequence>
<feature type="compositionally biased region" description="Polar residues" evidence="3">
    <location>
        <begin position="325"/>
        <end position="337"/>
    </location>
</feature>
<comment type="similarity">
    <text evidence="1">Belongs to the LDH2/MDH2 oxidoreductase family.</text>
</comment>
<organism evidence="4">
    <name type="scientific">marine metagenome</name>
    <dbReference type="NCBI Taxonomy" id="408172"/>
    <lineage>
        <taxon>unclassified sequences</taxon>
        <taxon>metagenomes</taxon>
        <taxon>ecological metagenomes</taxon>
    </lineage>
</organism>
<dbReference type="AlphaFoldDB" id="A0A382FLK9"/>
<evidence type="ECO:0000256" key="3">
    <source>
        <dbReference type="SAM" id="MobiDB-lite"/>
    </source>
</evidence>
<keyword evidence="2" id="KW-0560">Oxidoreductase</keyword>
<evidence type="ECO:0008006" key="5">
    <source>
        <dbReference type="Google" id="ProtNLM"/>
    </source>
</evidence>
<dbReference type="PANTHER" id="PTHR11091:SF0">
    <property type="entry name" value="MALATE DEHYDROGENASE"/>
    <property type="match status" value="1"/>
</dbReference>
<dbReference type="InterPro" id="IPR043143">
    <property type="entry name" value="Mal/L-sulf/L-lact_DH-like_NADP"/>
</dbReference>
<proteinExistence type="inferred from homology"/>